<feature type="compositionally biased region" description="Basic and acidic residues" evidence="1">
    <location>
        <begin position="50"/>
        <end position="66"/>
    </location>
</feature>
<accession>A0A391NUX5</accession>
<dbReference type="Proteomes" id="UP000265618">
    <property type="component" value="Unassembled WGS sequence"/>
</dbReference>
<protein>
    <submittedName>
        <fullName evidence="2">Uncharacterized protein</fullName>
    </submittedName>
</protein>
<dbReference type="AlphaFoldDB" id="A0A391NUX5"/>
<dbReference type="EMBL" id="BDIP01007018">
    <property type="protein sequence ID" value="GCA64360.1"/>
    <property type="molecule type" value="Genomic_DNA"/>
</dbReference>
<feature type="region of interest" description="Disordered" evidence="1">
    <location>
        <begin position="1"/>
        <end position="24"/>
    </location>
</feature>
<evidence type="ECO:0000313" key="3">
    <source>
        <dbReference type="Proteomes" id="UP000265618"/>
    </source>
</evidence>
<reference evidence="2 3" key="1">
    <citation type="journal article" date="2018" name="PLoS ONE">
        <title>The draft genome of Kipferlia bialata reveals reductive genome evolution in fornicate parasites.</title>
        <authorList>
            <person name="Tanifuji G."/>
            <person name="Takabayashi S."/>
            <person name="Kume K."/>
            <person name="Takagi M."/>
            <person name="Nakayama T."/>
            <person name="Kamikawa R."/>
            <person name="Inagaki Y."/>
            <person name="Hashimoto T."/>
        </authorList>
    </citation>
    <scope>NUCLEOTIDE SEQUENCE [LARGE SCALE GENOMIC DNA]</scope>
    <source>
        <strain evidence="2">NY0173</strain>
    </source>
</reference>
<keyword evidence="3" id="KW-1185">Reference proteome</keyword>
<feature type="region of interest" description="Disordered" evidence="1">
    <location>
        <begin position="37"/>
        <end position="71"/>
    </location>
</feature>
<gene>
    <name evidence="2" type="ORF">KIPB_014062</name>
</gene>
<proteinExistence type="predicted"/>
<evidence type="ECO:0000256" key="1">
    <source>
        <dbReference type="SAM" id="MobiDB-lite"/>
    </source>
</evidence>
<comment type="caution">
    <text evidence="2">The sequence shown here is derived from an EMBL/GenBank/DDBJ whole genome shotgun (WGS) entry which is preliminary data.</text>
</comment>
<organism evidence="2 3">
    <name type="scientific">Kipferlia bialata</name>
    <dbReference type="NCBI Taxonomy" id="797122"/>
    <lineage>
        <taxon>Eukaryota</taxon>
        <taxon>Metamonada</taxon>
        <taxon>Carpediemonas-like organisms</taxon>
        <taxon>Kipferlia</taxon>
    </lineage>
</organism>
<name>A0A391NUX5_9EUKA</name>
<evidence type="ECO:0000313" key="2">
    <source>
        <dbReference type="EMBL" id="GCA64360.1"/>
    </source>
</evidence>
<sequence>MTEPAVIHPVIADAPVSEGDISQDDISLTEGDAPVCEGVEPSASEPSDLEANKDVDTERTEDHVAVETDDSESVPAGKGFYKAFYGNSTFFMGRVIACGCLNIFTFLILLVKCMYVCMCVCMYVRQRL</sequence>